<dbReference type="PATRIC" id="fig|796937.3.peg.860"/>
<evidence type="ECO:0000256" key="9">
    <source>
        <dbReference type="PROSITE-ProRule" id="PRU01091"/>
    </source>
</evidence>
<feature type="modified residue" description="4-aspartylphosphate" evidence="8">
    <location>
        <position position="52"/>
    </location>
</feature>
<dbReference type="Proteomes" id="UP000003379">
    <property type="component" value="Unassembled WGS sequence"/>
</dbReference>
<dbReference type="InterPro" id="IPR036388">
    <property type="entry name" value="WH-like_DNA-bd_sf"/>
</dbReference>
<accession>G9XC94</accession>
<gene>
    <name evidence="13" type="ORF">HMPREF9628_01471</name>
    <name evidence="12" type="ORF">HMPREF9629_01666</name>
</gene>
<name>G9WZR5_9FIRM</name>
<evidence type="ECO:0000256" key="1">
    <source>
        <dbReference type="ARBA" id="ARBA00018672"/>
    </source>
</evidence>
<dbReference type="Gene3D" id="1.10.10.10">
    <property type="entry name" value="Winged helix-like DNA-binding domain superfamily/Winged helix DNA-binding domain"/>
    <property type="match status" value="1"/>
</dbReference>
<dbReference type="Gene3D" id="3.40.50.2300">
    <property type="match status" value="1"/>
</dbReference>
<dbReference type="Pfam" id="PF00486">
    <property type="entry name" value="Trans_reg_C"/>
    <property type="match status" value="1"/>
</dbReference>
<keyword evidence="6" id="KW-0804">Transcription</keyword>
<feature type="domain" description="OmpR/PhoB-type" evidence="11">
    <location>
        <begin position="130"/>
        <end position="228"/>
    </location>
</feature>
<dbReference type="RefSeq" id="WP_009525895.1">
    <property type="nucleotide sequence ID" value="NZ_JBQMYE010000095.1"/>
</dbReference>
<dbReference type="BioCyc" id="EBAC796937-HMP:GMGH-1674-MONOMER"/>
<feature type="domain" description="Response regulatory" evidence="10">
    <location>
        <begin position="3"/>
        <end position="116"/>
    </location>
</feature>
<accession>G9WZR5</accession>
<evidence type="ECO:0000256" key="2">
    <source>
        <dbReference type="ARBA" id="ARBA00022553"/>
    </source>
</evidence>
<proteinExistence type="predicted"/>
<comment type="caution">
    <text evidence="12">The sequence shown here is derived from an EMBL/GenBank/DDBJ whole genome shotgun (WGS) entry which is preliminary data.</text>
</comment>
<evidence type="ECO:0000256" key="3">
    <source>
        <dbReference type="ARBA" id="ARBA00023012"/>
    </source>
</evidence>
<dbReference type="FunFam" id="3.40.50.2300:FF:000001">
    <property type="entry name" value="DNA-binding response regulator PhoB"/>
    <property type="match status" value="1"/>
</dbReference>
<evidence type="ECO:0000256" key="8">
    <source>
        <dbReference type="PROSITE-ProRule" id="PRU00169"/>
    </source>
</evidence>
<evidence type="ECO:0000256" key="6">
    <source>
        <dbReference type="ARBA" id="ARBA00023163"/>
    </source>
</evidence>
<dbReference type="GO" id="GO:0000156">
    <property type="term" value="F:phosphorelay response regulator activity"/>
    <property type="evidence" value="ECO:0007669"/>
    <property type="project" value="TreeGrafter"/>
</dbReference>
<evidence type="ECO:0000256" key="4">
    <source>
        <dbReference type="ARBA" id="ARBA00023015"/>
    </source>
</evidence>
<dbReference type="GO" id="GO:0006355">
    <property type="term" value="P:regulation of DNA-templated transcription"/>
    <property type="evidence" value="ECO:0007669"/>
    <property type="project" value="InterPro"/>
</dbReference>
<dbReference type="PROSITE" id="PS50110">
    <property type="entry name" value="RESPONSE_REGULATORY"/>
    <property type="match status" value="1"/>
</dbReference>
<evidence type="ECO:0000256" key="7">
    <source>
        <dbReference type="ARBA" id="ARBA00024867"/>
    </source>
</evidence>
<evidence type="ECO:0000259" key="10">
    <source>
        <dbReference type="PROSITE" id="PS50110"/>
    </source>
</evidence>
<reference evidence="13 14" key="2">
    <citation type="submission" date="2011-08" db="EMBL/GenBank/DDBJ databases">
        <title>The Genome Sequence of Eubacteriaceae bacterium CM5.</title>
        <authorList>
            <consortium name="The Broad Institute Genome Sequencing Platform"/>
            <person name="Earl A."/>
            <person name="Ward D."/>
            <person name="Feldgarden M."/>
            <person name="Gevers D."/>
            <person name="Sizova M."/>
            <person name="Hazen A."/>
            <person name="Epstein S."/>
            <person name="Young S.K."/>
            <person name="Zeng Q."/>
            <person name="Gargeya S."/>
            <person name="Fitzgerald M."/>
            <person name="Haas B."/>
            <person name="Abouelleil A."/>
            <person name="Alvarado L."/>
            <person name="Arachchi H.M."/>
            <person name="Berlin A."/>
            <person name="Brown A."/>
            <person name="Chapman S.B."/>
            <person name="Chen Z."/>
            <person name="Dunbar C."/>
            <person name="Freedman E."/>
            <person name="Gearin G."/>
            <person name="Gellesch M."/>
            <person name="Goldberg J."/>
            <person name="Griggs A."/>
            <person name="Gujja S."/>
            <person name="Heiman D."/>
            <person name="Howarth C."/>
            <person name="Larson L."/>
            <person name="Lui A."/>
            <person name="MacDonald P.J.P."/>
            <person name="Montmayeur A."/>
            <person name="Murphy C."/>
            <person name="Neiman D."/>
            <person name="Pearson M."/>
            <person name="Priest M."/>
            <person name="Roberts A."/>
            <person name="Saif S."/>
            <person name="Shea T."/>
            <person name="Shenoy N."/>
            <person name="Sisk P."/>
            <person name="Stolte C."/>
            <person name="Sykes S."/>
            <person name="Wortman J."/>
            <person name="Nusbaum C."/>
            <person name="Birren B."/>
        </authorList>
    </citation>
    <scope>NUCLEOTIDE SEQUENCE [LARGE SCALE GENOMIC DNA]</scope>
    <source>
        <strain evidence="13 14">CM5</strain>
    </source>
</reference>
<dbReference type="SMART" id="SM00862">
    <property type="entry name" value="Trans_reg_C"/>
    <property type="match status" value="1"/>
</dbReference>
<dbReference type="GO" id="GO:0032993">
    <property type="term" value="C:protein-DNA complex"/>
    <property type="evidence" value="ECO:0007669"/>
    <property type="project" value="TreeGrafter"/>
</dbReference>
<dbReference type="EMBL" id="AFZG01000020">
    <property type="protein sequence ID" value="EHL19391.1"/>
    <property type="molecule type" value="Genomic_DNA"/>
</dbReference>
<evidence type="ECO:0000259" key="11">
    <source>
        <dbReference type="PROSITE" id="PS51755"/>
    </source>
</evidence>
<evidence type="ECO:0000313" key="14">
    <source>
        <dbReference type="Proteomes" id="UP000003379"/>
    </source>
</evidence>
<dbReference type="GO" id="GO:0005829">
    <property type="term" value="C:cytosol"/>
    <property type="evidence" value="ECO:0007669"/>
    <property type="project" value="TreeGrafter"/>
</dbReference>
<dbReference type="STRING" id="796937.HMPREF9630_00707"/>
<keyword evidence="5 9" id="KW-0238">DNA-binding</keyword>
<dbReference type="InterPro" id="IPR001789">
    <property type="entry name" value="Sig_transdc_resp-reg_receiver"/>
</dbReference>
<keyword evidence="2 8" id="KW-0597">Phosphoprotein</keyword>
<dbReference type="EMBL" id="AFZE01000009">
    <property type="protein sequence ID" value="EHL15695.1"/>
    <property type="molecule type" value="Genomic_DNA"/>
</dbReference>
<dbReference type="SUPFAM" id="SSF46894">
    <property type="entry name" value="C-terminal effector domain of the bipartite response regulators"/>
    <property type="match status" value="1"/>
</dbReference>
<dbReference type="PROSITE" id="PS51755">
    <property type="entry name" value="OMPR_PHOB"/>
    <property type="match status" value="1"/>
</dbReference>
<dbReference type="InterPro" id="IPR016032">
    <property type="entry name" value="Sig_transdc_resp-reg_C-effctor"/>
</dbReference>
<dbReference type="CDD" id="cd00383">
    <property type="entry name" value="trans_reg_C"/>
    <property type="match status" value="1"/>
</dbReference>
<dbReference type="Gene3D" id="6.10.250.690">
    <property type="match status" value="1"/>
</dbReference>
<dbReference type="InterPro" id="IPR011006">
    <property type="entry name" value="CheY-like_superfamily"/>
</dbReference>
<dbReference type="AlphaFoldDB" id="G9WZR5"/>
<dbReference type="SUPFAM" id="SSF52172">
    <property type="entry name" value="CheY-like"/>
    <property type="match status" value="1"/>
</dbReference>
<dbReference type="PANTHER" id="PTHR48111:SF40">
    <property type="entry name" value="PHOSPHATE REGULON TRANSCRIPTIONAL REGULATORY PROTEIN PHOB"/>
    <property type="match status" value="1"/>
</dbReference>
<feature type="DNA-binding region" description="OmpR/PhoB-type" evidence="9">
    <location>
        <begin position="130"/>
        <end position="228"/>
    </location>
</feature>
<evidence type="ECO:0000313" key="12">
    <source>
        <dbReference type="EMBL" id="EHL15695.1"/>
    </source>
</evidence>
<dbReference type="Pfam" id="PF00072">
    <property type="entry name" value="Response_reg"/>
    <property type="match status" value="1"/>
</dbReference>
<dbReference type="InterPro" id="IPR001867">
    <property type="entry name" value="OmpR/PhoB-type_DNA-bd"/>
</dbReference>
<protein>
    <recommendedName>
        <fullName evidence="1">Stage 0 sporulation protein A homolog</fullName>
    </recommendedName>
</protein>
<keyword evidence="4" id="KW-0805">Transcription regulation</keyword>
<evidence type="ECO:0000313" key="13">
    <source>
        <dbReference type="EMBL" id="EHL19391.1"/>
    </source>
</evidence>
<sequence>MKTVFIVDDEKRIRDLIEMYLKKEGYETKSFSNAKDTLEEFRMNVPDIMILDIMMRDMDGLDLCREIRKTSNVPIIFVSARSEELDRILGLELGADDYLPKPFSPRELMARVKTVLKRTATIQQVSKEKGNVIGFGDFEMYTDIRVAKSRGKEIPLTIKEFNLLEYLVKNLNTPMSREQIIGSVWGYDHDGYDRSVDDTIKRIRKKLNEYGAMIKIKTVWGYGYRVDSDE</sequence>
<evidence type="ECO:0000313" key="15">
    <source>
        <dbReference type="Proteomes" id="UP000006437"/>
    </source>
</evidence>
<dbReference type="InterPro" id="IPR039420">
    <property type="entry name" value="WalR-like"/>
</dbReference>
<dbReference type="Proteomes" id="UP000006437">
    <property type="component" value="Unassembled WGS sequence"/>
</dbReference>
<dbReference type="PANTHER" id="PTHR48111">
    <property type="entry name" value="REGULATOR OF RPOS"/>
    <property type="match status" value="1"/>
</dbReference>
<keyword evidence="3" id="KW-0902">Two-component regulatory system</keyword>
<dbReference type="HOGENOM" id="CLU_000445_30_4_9"/>
<dbReference type="SMART" id="SM00448">
    <property type="entry name" value="REC"/>
    <property type="match status" value="1"/>
</dbReference>
<reference evidence="12 15" key="1">
    <citation type="submission" date="2011-08" db="EMBL/GenBank/DDBJ databases">
        <title>The Genome Sequence of Eubacteriaceae bacterium ACC19a.</title>
        <authorList>
            <consortium name="The Broad Institute Genome Sequencing Platform"/>
            <person name="Earl A."/>
            <person name="Ward D."/>
            <person name="Feldgarden M."/>
            <person name="Gevers D."/>
            <person name="Sizova M."/>
            <person name="Hazen A."/>
            <person name="Epstein S."/>
            <person name="Young S.K."/>
            <person name="Zeng Q."/>
            <person name="Gargeya S."/>
            <person name="Fitzgerald M."/>
            <person name="Haas B."/>
            <person name="Abouelleil A."/>
            <person name="Alvarado L."/>
            <person name="Arachchi H.M."/>
            <person name="Berlin A."/>
            <person name="Brown A."/>
            <person name="Chapman S.B."/>
            <person name="Chen Z."/>
            <person name="Dunbar C."/>
            <person name="Freedman E."/>
            <person name="Gearin G."/>
            <person name="Gellesch M."/>
            <person name="Goldberg J."/>
            <person name="Griggs A."/>
            <person name="Gujja S."/>
            <person name="Heiman D."/>
            <person name="Howarth C."/>
            <person name="Larson L."/>
            <person name="Lui A."/>
            <person name="MacDonald P.J.P."/>
            <person name="Montmayeur A."/>
            <person name="Murphy C."/>
            <person name="Neiman D."/>
            <person name="Pearson M."/>
            <person name="Priest M."/>
            <person name="Roberts A."/>
            <person name="Saif S."/>
            <person name="Shea T."/>
            <person name="Shenoy N."/>
            <person name="Sisk P."/>
            <person name="Stolte C."/>
            <person name="Sykes S."/>
            <person name="Wortman J."/>
            <person name="Nusbaum C."/>
            <person name="Birren B."/>
        </authorList>
    </citation>
    <scope>NUCLEOTIDE SEQUENCE [LARGE SCALE GENOMIC DNA]</scope>
    <source>
        <strain evidence="12 15">ACC19a</strain>
    </source>
</reference>
<evidence type="ECO:0000256" key="5">
    <source>
        <dbReference type="ARBA" id="ARBA00023125"/>
    </source>
</evidence>
<dbReference type="GO" id="GO:0000976">
    <property type="term" value="F:transcription cis-regulatory region binding"/>
    <property type="evidence" value="ECO:0007669"/>
    <property type="project" value="TreeGrafter"/>
</dbReference>
<comment type="function">
    <text evidence="7">May play the central regulatory role in sporulation. It may be an element of the effector pathway responsible for the activation of sporulation genes in response to nutritional stress. Spo0A may act in concert with spo0H (a sigma factor) to control the expression of some genes that are critical to the sporulation process.</text>
</comment>
<organism evidence="12 15">
    <name type="scientific">Peptoanaerobacter stomatis</name>
    <dbReference type="NCBI Taxonomy" id="796937"/>
    <lineage>
        <taxon>Bacteria</taxon>
        <taxon>Bacillati</taxon>
        <taxon>Bacillota</taxon>
        <taxon>Clostridia</taxon>
        <taxon>Peptostreptococcales</taxon>
        <taxon>Filifactoraceae</taxon>
        <taxon>Peptoanaerobacter</taxon>
    </lineage>
</organism>